<dbReference type="STRING" id="1328760.A0A164ZE13"/>
<dbReference type="GO" id="GO:0016020">
    <property type="term" value="C:membrane"/>
    <property type="evidence" value="ECO:0007669"/>
    <property type="project" value="UniProtKB-SubCell"/>
</dbReference>
<dbReference type="RefSeq" id="XP_018184539.1">
    <property type="nucleotide sequence ID" value="XM_018333968.1"/>
</dbReference>
<evidence type="ECO:0000256" key="6">
    <source>
        <dbReference type="ARBA" id="ARBA00022840"/>
    </source>
</evidence>
<reference evidence="12 13" key="1">
    <citation type="journal article" date="2016" name="Fungal Biol.">
        <title>The genome of Xylona heveae provides a window into fungal endophytism.</title>
        <authorList>
            <person name="Gazis R."/>
            <person name="Kuo A."/>
            <person name="Riley R."/>
            <person name="LaButti K."/>
            <person name="Lipzen A."/>
            <person name="Lin J."/>
            <person name="Amirebrahimi M."/>
            <person name="Hesse C.N."/>
            <person name="Spatafora J.W."/>
            <person name="Henrissat B."/>
            <person name="Hainaut M."/>
            <person name="Grigoriev I.V."/>
            <person name="Hibbett D.S."/>
        </authorList>
    </citation>
    <scope>NUCLEOTIDE SEQUENCE [LARGE SCALE GENOMIC DNA]</scope>
    <source>
        <strain evidence="12 13">TC161</strain>
    </source>
</reference>
<feature type="compositionally biased region" description="Polar residues" evidence="9">
    <location>
        <begin position="38"/>
        <end position="62"/>
    </location>
</feature>
<name>A0A164ZE13_XYLHT</name>
<keyword evidence="4 10" id="KW-0812">Transmembrane</keyword>
<feature type="domain" description="ABC transporter" evidence="11">
    <location>
        <begin position="835"/>
        <end position="1077"/>
    </location>
</feature>
<dbReference type="SMART" id="SM00382">
    <property type="entry name" value="AAA"/>
    <property type="match status" value="2"/>
</dbReference>
<feature type="compositionally biased region" description="Basic and acidic residues" evidence="9">
    <location>
        <begin position="64"/>
        <end position="76"/>
    </location>
</feature>
<evidence type="ECO:0000256" key="10">
    <source>
        <dbReference type="SAM" id="Phobius"/>
    </source>
</evidence>
<accession>A0A164ZE13</accession>
<evidence type="ECO:0000256" key="4">
    <source>
        <dbReference type="ARBA" id="ARBA00022692"/>
    </source>
</evidence>
<dbReference type="InterPro" id="IPR010929">
    <property type="entry name" value="PDR_CDR_ABC"/>
</dbReference>
<dbReference type="CDD" id="cd03232">
    <property type="entry name" value="ABCG_PDR_domain2"/>
    <property type="match status" value="1"/>
</dbReference>
<protein>
    <submittedName>
        <fullName evidence="12">ATP-binding cassette transporter ABC1</fullName>
    </submittedName>
</protein>
<dbReference type="OMA" id="MPRFVTQ"/>
<evidence type="ECO:0000256" key="5">
    <source>
        <dbReference type="ARBA" id="ARBA00022741"/>
    </source>
</evidence>
<dbReference type="Pfam" id="PF19055">
    <property type="entry name" value="ABC2_membrane_7"/>
    <property type="match status" value="1"/>
</dbReference>
<feature type="transmembrane region" description="Helical" evidence="10">
    <location>
        <begin position="577"/>
        <end position="600"/>
    </location>
</feature>
<feature type="domain" description="ABC transporter" evidence="11">
    <location>
        <begin position="140"/>
        <end position="390"/>
    </location>
</feature>
<keyword evidence="8 10" id="KW-0472">Membrane</keyword>
<proteinExistence type="inferred from homology"/>
<feature type="transmembrane region" description="Helical" evidence="10">
    <location>
        <begin position="1203"/>
        <end position="1222"/>
    </location>
</feature>
<feature type="transmembrane region" description="Helical" evidence="10">
    <location>
        <begin position="745"/>
        <end position="766"/>
    </location>
</feature>
<dbReference type="GO" id="GO:0140359">
    <property type="term" value="F:ABC-type transporter activity"/>
    <property type="evidence" value="ECO:0007669"/>
    <property type="project" value="InterPro"/>
</dbReference>
<dbReference type="Pfam" id="PF00005">
    <property type="entry name" value="ABC_tran"/>
    <property type="match status" value="2"/>
</dbReference>
<dbReference type="InParanoid" id="A0A164ZE13"/>
<evidence type="ECO:0000256" key="3">
    <source>
        <dbReference type="ARBA" id="ARBA00022448"/>
    </source>
</evidence>
<keyword evidence="3" id="KW-0813">Transport</keyword>
<dbReference type="PROSITE" id="PS50893">
    <property type="entry name" value="ABC_TRANSPORTER_2"/>
    <property type="match status" value="2"/>
</dbReference>
<dbReference type="CDD" id="cd03233">
    <property type="entry name" value="ABCG_PDR_domain1"/>
    <property type="match status" value="1"/>
</dbReference>
<feature type="compositionally biased region" description="Basic and acidic residues" evidence="9">
    <location>
        <begin position="25"/>
        <end position="37"/>
    </location>
</feature>
<keyword evidence="5" id="KW-0547">Nucleotide-binding</keyword>
<evidence type="ECO:0000313" key="13">
    <source>
        <dbReference type="Proteomes" id="UP000076632"/>
    </source>
</evidence>
<keyword evidence="6 12" id="KW-0067">ATP-binding</keyword>
<dbReference type="OrthoDB" id="245989at2759"/>
<feature type="transmembrane region" description="Helical" evidence="10">
    <location>
        <begin position="1436"/>
        <end position="1458"/>
    </location>
</feature>
<keyword evidence="7 10" id="KW-1133">Transmembrane helix</keyword>
<dbReference type="InterPro" id="IPR013525">
    <property type="entry name" value="ABC2_TM"/>
</dbReference>
<dbReference type="Pfam" id="PF06422">
    <property type="entry name" value="PDR_CDR"/>
    <property type="match status" value="1"/>
</dbReference>
<dbReference type="SUPFAM" id="SSF52540">
    <property type="entry name" value="P-loop containing nucleoside triphosphate hydrolases"/>
    <property type="match status" value="2"/>
</dbReference>
<feature type="transmembrane region" description="Helical" evidence="10">
    <location>
        <begin position="1284"/>
        <end position="1307"/>
    </location>
</feature>
<dbReference type="InterPro" id="IPR034003">
    <property type="entry name" value="ABCG_PDR_2"/>
</dbReference>
<comment type="subcellular location">
    <subcellularLocation>
        <location evidence="1">Membrane</location>
        <topology evidence="1">Multi-pass membrane protein</topology>
    </subcellularLocation>
</comment>
<evidence type="ECO:0000259" key="11">
    <source>
        <dbReference type="PROSITE" id="PS50893"/>
    </source>
</evidence>
<evidence type="ECO:0000313" key="12">
    <source>
        <dbReference type="EMBL" id="KZF18984.1"/>
    </source>
</evidence>
<evidence type="ECO:0000256" key="7">
    <source>
        <dbReference type="ARBA" id="ARBA00022989"/>
    </source>
</evidence>
<evidence type="ECO:0000256" key="8">
    <source>
        <dbReference type="ARBA" id="ARBA00023136"/>
    </source>
</evidence>
<feature type="transmembrane region" description="Helical" evidence="10">
    <location>
        <begin position="1470"/>
        <end position="1489"/>
    </location>
</feature>
<gene>
    <name evidence="12" type="ORF">L228DRAFT_257280</name>
</gene>
<dbReference type="Pfam" id="PF14510">
    <property type="entry name" value="ABC_trans_N"/>
    <property type="match status" value="1"/>
</dbReference>
<dbReference type="GeneID" id="28899105"/>
<evidence type="ECO:0000256" key="1">
    <source>
        <dbReference type="ARBA" id="ARBA00004141"/>
    </source>
</evidence>
<dbReference type="GO" id="GO:0016887">
    <property type="term" value="F:ATP hydrolysis activity"/>
    <property type="evidence" value="ECO:0007669"/>
    <property type="project" value="InterPro"/>
</dbReference>
<feature type="transmembrane region" description="Helical" evidence="10">
    <location>
        <begin position="612"/>
        <end position="631"/>
    </location>
</feature>
<dbReference type="InterPro" id="IPR043926">
    <property type="entry name" value="ABCG_dom"/>
</dbReference>
<dbReference type="InterPro" id="IPR029481">
    <property type="entry name" value="ABC_trans_N"/>
</dbReference>
<dbReference type="InterPro" id="IPR034001">
    <property type="entry name" value="ABCG_PDR_1"/>
</dbReference>
<feature type="transmembrane region" description="Helical" evidence="10">
    <location>
        <begin position="1172"/>
        <end position="1191"/>
    </location>
</feature>
<dbReference type="InterPro" id="IPR017871">
    <property type="entry name" value="ABC_transporter-like_CS"/>
</dbReference>
<feature type="transmembrane region" description="Helical" evidence="10">
    <location>
        <begin position="1344"/>
        <end position="1363"/>
    </location>
</feature>
<dbReference type="EMBL" id="KV407468">
    <property type="protein sequence ID" value="KZF18984.1"/>
    <property type="molecule type" value="Genomic_DNA"/>
</dbReference>
<feature type="compositionally biased region" description="Low complexity" evidence="9">
    <location>
        <begin position="13"/>
        <end position="24"/>
    </location>
</feature>
<dbReference type="InterPro" id="IPR003593">
    <property type="entry name" value="AAA+_ATPase"/>
</dbReference>
<feature type="transmembrane region" description="Helical" evidence="10">
    <location>
        <begin position="643"/>
        <end position="662"/>
    </location>
</feature>
<dbReference type="Proteomes" id="UP000076632">
    <property type="component" value="Unassembled WGS sequence"/>
</dbReference>
<feature type="transmembrane region" description="Helical" evidence="10">
    <location>
        <begin position="1242"/>
        <end position="1272"/>
    </location>
</feature>
<feature type="region of interest" description="Disordered" evidence="9">
    <location>
        <begin position="1"/>
        <end position="81"/>
    </location>
</feature>
<dbReference type="Gene3D" id="3.40.50.300">
    <property type="entry name" value="P-loop containing nucleotide triphosphate hydrolases"/>
    <property type="match status" value="2"/>
</dbReference>
<feature type="transmembrane region" description="Helical" evidence="10">
    <location>
        <begin position="536"/>
        <end position="556"/>
    </location>
</feature>
<dbReference type="FunFam" id="3.40.50.300:FF:000054">
    <property type="entry name" value="ABC multidrug transporter atrF"/>
    <property type="match status" value="1"/>
</dbReference>
<dbReference type="InterPro" id="IPR003439">
    <property type="entry name" value="ABC_transporter-like_ATP-bd"/>
</dbReference>
<keyword evidence="13" id="KW-1185">Reference proteome</keyword>
<dbReference type="PROSITE" id="PS00211">
    <property type="entry name" value="ABC_TRANSPORTER_1"/>
    <property type="match status" value="1"/>
</dbReference>
<organism evidence="12 13">
    <name type="scientific">Xylona heveae (strain CBS 132557 / TC161)</name>
    <dbReference type="NCBI Taxonomy" id="1328760"/>
    <lineage>
        <taxon>Eukaryota</taxon>
        <taxon>Fungi</taxon>
        <taxon>Dikarya</taxon>
        <taxon>Ascomycota</taxon>
        <taxon>Pezizomycotina</taxon>
        <taxon>Xylonomycetes</taxon>
        <taxon>Xylonales</taxon>
        <taxon>Xylonaceae</taxon>
        <taxon>Xylona</taxon>
    </lineage>
</organism>
<sequence>MDGGKAPNVTFESGSSDSPPQGSQIEDRPPEDARRENNFGSIYTDDQSVLSSTPTRTSSTAGQPRRDSISDIRPGDPEVDPANPAFDVYKWAKWLIRLYETEGIQRSHAGIVVRDLDVSGTGSSVQLQETVSSAIWTLFTFWRDLGRKKGPAKKILRNCYSLLKSGETLLVLGRPGSGCSTFLKTMTGELDGLEVAGKSSIHYSGIPQHVMTKEFKGDIIYNQEVDNHFPYLTVGQTMEFAAAVTTPHNRPLGVSRKIYTQHIAQAMMVIFGLSHTYNTKVGNDFVRGVSGGERKRVSIAEMSVRGAVFSCWDNSTRGLDAATALEFVQALTLDANVAGNCHCVAIYQASQAIYNTFDRVTILYEGRQIYFGPTDNAKRYFEEMGWSCPPRQTTPDFLTSITNPDGRTPRAGYESRVPRSAKEFERYWHSSAEFSALRRQIDEHERKFRIGGRLVDEFRAYKRSMQSKYVRKGSSCLSSIPRQIFLCTIRAYQRLWNDQSGTITIILYQICMSLVVGSVYFDTPATTAGLFAKGSVLFYAILLNSLLPITEINRLYDQRPIVQKHASYAFYHPFVEALAGVVADIPVKFIVSTFFNIIIYFLSSLRREPSQFFIFFLFNFLVLLTMSAIYRTVAASTKTLSEAFAISGILVLVIGMYTGFTIPRPYMPPWFEWIYYLNPVAYAFEAVLVNELHGRYFGCSQFVPSYPDLSGDAFICAVTGARPGDRSVSGDAFALASYGYRYSHLWRNLGIIIAFEAAFLGSYLVASEFNSLPPSKVQSLIFRRGYAPKPVSTKEVERGDVDEEPVQTTNFHEPEQLGAPAVGEVSQGSSHKDVFSWRNLHYDIVIKGEPRKLLDNVAGYIKPGTLTALMGVSGAGKTTLLDVLARRTSVGVVTGDILINGKPTDASFQRRTGYVQQQDVHLETSTVREALRFSALLRQPKTVSKKEKYDHVEDVIRMLQMGDFAESVVGGPGEGLNVLQRKLLTIGVELTAKPSLLIFLDEPTSGLDSDSAWEIIAFLRRLADGGQSILSTIHQPSSILFQEFDRLLFLAKGGRTVYFGDIGSNSETLLKYFFSHGGRECGQGENPAEYMLEIIGAGTTGKSIQDWPTIWNESAEAQNLQRELDALHKASSGDNQIKGDGNSGEFAMPFISQLWHVTLRVFQAYWRTPSYIWGKFMLILISSLFIGFTFFDSTTSVQGMQNVIFSVLMLTSVLTVLVEQIMPRFVSQRLLYEVRERPSKTYSWSAFITANILVEIPYQILVAIIVFATFYYPVFGVQSSERQGLILFFCINLFIFASTFAQLVITVLPDAETAGNIATLLLSLTLTFNGVMQPPSALPGFWIFMYWASPMTYFVSGVVSTGLHSRPVKCSAAELSVFNPPAGRTCGEYLAKFLETAPGYLENHLATNTCRYCRFQNADQFIGLSWMKWSLRWRNFGILWIYVAFNIVMAAFLYWAFRVRGWSWASTKKIPSRIVGNLGFVGYWLRVLFNRGEKNQKSQDAEEGV</sequence>
<evidence type="ECO:0000256" key="2">
    <source>
        <dbReference type="ARBA" id="ARBA00006012"/>
    </source>
</evidence>
<comment type="similarity">
    <text evidence="2">Belongs to the ABC transporter superfamily. ABCG family. PDR (TC 3.A.1.205) subfamily.</text>
</comment>
<dbReference type="PANTHER" id="PTHR19241">
    <property type="entry name" value="ATP-BINDING CASSETTE TRANSPORTER"/>
    <property type="match status" value="1"/>
</dbReference>
<feature type="transmembrane region" description="Helical" evidence="10">
    <location>
        <begin position="500"/>
        <end position="521"/>
    </location>
</feature>
<dbReference type="Pfam" id="PF01061">
    <property type="entry name" value="ABC2_membrane"/>
    <property type="match status" value="2"/>
</dbReference>
<evidence type="ECO:0000256" key="9">
    <source>
        <dbReference type="SAM" id="MobiDB-lite"/>
    </source>
</evidence>
<dbReference type="GO" id="GO:0005524">
    <property type="term" value="F:ATP binding"/>
    <property type="evidence" value="ECO:0007669"/>
    <property type="project" value="UniProtKB-KW"/>
</dbReference>
<dbReference type="InterPro" id="IPR027417">
    <property type="entry name" value="P-loop_NTPase"/>
</dbReference>